<dbReference type="EMBL" id="MNPL01017785">
    <property type="protein sequence ID" value="OQR70357.1"/>
    <property type="molecule type" value="Genomic_DNA"/>
</dbReference>
<organism evidence="1 2">
    <name type="scientific">Tropilaelaps mercedesae</name>
    <dbReference type="NCBI Taxonomy" id="418985"/>
    <lineage>
        <taxon>Eukaryota</taxon>
        <taxon>Metazoa</taxon>
        <taxon>Ecdysozoa</taxon>
        <taxon>Arthropoda</taxon>
        <taxon>Chelicerata</taxon>
        <taxon>Arachnida</taxon>
        <taxon>Acari</taxon>
        <taxon>Parasitiformes</taxon>
        <taxon>Mesostigmata</taxon>
        <taxon>Gamasina</taxon>
        <taxon>Dermanyssoidea</taxon>
        <taxon>Laelapidae</taxon>
        <taxon>Tropilaelaps</taxon>
    </lineage>
</organism>
<dbReference type="Proteomes" id="UP000192247">
    <property type="component" value="Unassembled WGS sequence"/>
</dbReference>
<protein>
    <submittedName>
        <fullName evidence="1">Uncharacterized protein</fullName>
    </submittedName>
</protein>
<gene>
    <name evidence="1" type="ORF">BIW11_04179</name>
</gene>
<accession>A0A1V9X9Y3</accession>
<dbReference type="InParanoid" id="A0A1V9X9Y3"/>
<dbReference type="AlphaFoldDB" id="A0A1V9X9Y3"/>
<reference evidence="1 2" key="1">
    <citation type="journal article" date="2017" name="Gigascience">
        <title>Draft genome of the honey bee ectoparasitic mite, Tropilaelaps mercedesae, is shaped by the parasitic life history.</title>
        <authorList>
            <person name="Dong X."/>
            <person name="Armstrong S.D."/>
            <person name="Xia D."/>
            <person name="Makepeace B.L."/>
            <person name="Darby A.C."/>
            <person name="Kadowaki T."/>
        </authorList>
    </citation>
    <scope>NUCLEOTIDE SEQUENCE [LARGE SCALE GENOMIC DNA]</scope>
    <source>
        <strain evidence="1">Wuxi-XJTLU</strain>
    </source>
</reference>
<evidence type="ECO:0000313" key="2">
    <source>
        <dbReference type="Proteomes" id="UP000192247"/>
    </source>
</evidence>
<keyword evidence="2" id="KW-1185">Reference proteome</keyword>
<comment type="caution">
    <text evidence="1">The sequence shown here is derived from an EMBL/GenBank/DDBJ whole genome shotgun (WGS) entry which is preliminary data.</text>
</comment>
<name>A0A1V9X9Y3_9ACAR</name>
<proteinExistence type="predicted"/>
<sequence>MHARQKRYAKALGLRSVVPVLVPATSSADQDFTEGRSVVLL</sequence>
<evidence type="ECO:0000313" key="1">
    <source>
        <dbReference type="EMBL" id="OQR70357.1"/>
    </source>
</evidence>